<feature type="chain" id="PRO_5021736791" evidence="1">
    <location>
        <begin position="19"/>
        <end position="160"/>
    </location>
</feature>
<dbReference type="InterPro" id="IPR007410">
    <property type="entry name" value="LpqE-like"/>
</dbReference>
<evidence type="ECO:0000313" key="2">
    <source>
        <dbReference type="EMBL" id="TSB04091.1"/>
    </source>
</evidence>
<dbReference type="AlphaFoldDB" id="A0A553WHC2"/>
<evidence type="ECO:0000313" key="3">
    <source>
        <dbReference type="Proteomes" id="UP000320160"/>
    </source>
</evidence>
<dbReference type="Pfam" id="PF04314">
    <property type="entry name" value="PCuAC"/>
    <property type="match status" value="1"/>
</dbReference>
<evidence type="ECO:0000256" key="1">
    <source>
        <dbReference type="SAM" id="SignalP"/>
    </source>
</evidence>
<dbReference type="Proteomes" id="UP000320160">
    <property type="component" value="Unassembled WGS sequence"/>
</dbReference>
<dbReference type="PROSITE" id="PS51257">
    <property type="entry name" value="PROKAR_LIPOPROTEIN"/>
    <property type="match status" value="1"/>
</dbReference>
<feature type="signal peptide" evidence="1">
    <location>
        <begin position="1"/>
        <end position="18"/>
    </location>
</feature>
<dbReference type="InterPro" id="IPR036182">
    <property type="entry name" value="PCuAC_sf"/>
</dbReference>
<comment type="caution">
    <text evidence="2">The sequence shown here is derived from an EMBL/GenBank/DDBJ whole genome shotgun (WGS) entry which is preliminary data.</text>
</comment>
<accession>A0A553WHC2</accession>
<keyword evidence="3" id="KW-1185">Reference proteome</keyword>
<dbReference type="PANTHER" id="PTHR36302">
    <property type="entry name" value="BLR7088 PROTEIN"/>
    <property type="match status" value="1"/>
</dbReference>
<dbReference type="OrthoDB" id="9796962at2"/>
<dbReference type="SUPFAM" id="SSF110087">
    <property type="entry name" value="DR1885-like metal-binding protein"/>
    <property type="match status" value="1"/>
</dbReference>
<organism evidence="2 3">
    <name type="scientific">Sphingorhabdus contaminans</name>
    <dbReference type="NCBI Taxonomy" id="1343899"/>
    <lineage>
        <taxon>Bacteria</taxon>
        <taxon>Pseudomonadati</taxon>
        <taxon>Pseudomonadota</taxon>
        <taxon>Alphaproteobacteria</taxon>
        <taxon>Sphingomonadales</taxon>
        <taxon>Sphingomonadaceae</taxon>
        <taxon>Sphingorhabdus</taxon>
    </lineage>
</organism>
<reference evidence="2 3" key="1">
    <citation type="submission" date="2019-07" db="EMBL/GenBank/DDBJ databases">
        <authorList>
            <person name="Park M."/>
        </authorList>
    </citation>
    <scope>NUCLEOTIDE SEQUENCE [LARGE SCALE GENOMIC DNA]</scope>
    <source>
        <strain evidence="2 3">KCTC32445</strain>
    </source>
</reference>
<gene>
    <name evidence="2" type="ORF">FOM92_01220</name>
</gene>
<sequence>MRSPMNKPVLALFSAATALFLTSCGPTPQLKVKEAVLTLSPVDSNPSSYHFNVYGGPTDVYLLRVSSPSAIRTEMHDVGVDPKTGAVTMKPMTRVFIPSGKKVEFKKGGKHVMMWGVNLVPRRLGEIETEFLFSNNERILVKARVQEVDGTDPDEKKALN</sequence>
<dbReference type="EMBL" id="VKKU01000001">
    <property type="protein sequence ID" value="TSB04091.1"/>
    <property type="molecule type" value="Genomic_DNA"/>
</dbReference>
<proteinExistence type="predicted"/>
<dbReference type="Gene3D" id="2.60.40.1890">
    <property type="entry name" value="PCu(A)C copper chaperone"/>
    <property type="match status" value="1"/>
</dbReference>
<keyword evidence="1" id="KW-0732">Signal</keyword>
<name>A0A553WHC2_9SPHN</name>
<protein>
    <submittedName>
        <fullName evidence="2">Copper chaperone PCu(A)C</fullName>
    </submittedName>
</protein>
<dbReference type="PANTHER" id="PTHR36302:SF1">
    <property type="entry name" value="COPPER CHAPERONE PCU(A)C"/>
    <property type="match status" value="1"/>
</dbReference>
<dbReference type="InterPro" id="IPR058248">
    <property type="entry name" value="Lxx211020-like"/>
</dbReference>